<proteinExistence type="predicted"/>
<organism evidence="1">
    <name type="scientific">virus sp. ctqEG8</name>
    <dbReference type="NCBI Taxonomy" id="2827998"/>
    <lineage>
        <taxon>Viruses</taxon>
    </lineage>
</organism>
<evidence type="ECO:0000313" key="1">
    <source>
        <dbReference type="EMBL" id="DAE29840.1"/>
    </source>
</evidence>
<protein>
    <submittedName>
        <fullName evidence="1">Uncharacterized protein</fullName>
    </submittedName>
</protein>
<sequence length="244" mass="26746">MSEELVKSSGVELQPCSAKTDHENYRLTIGSKSILLRRNTEFGKYGKANKPSLLKAGAEKILLEYGITTKFFIENAVEHFGEDGSAPFFFYRVRGEFWKGDTLITTTVASANSNESACGRASKFDVANQRLKIARKRALVDGAILIAGIGGLFTADLEDSTLDTTDFAKVAQSVTRPDDKISAKQVKRLYTLCTQNSVDSETAAKIIADAGYKTAKDILNRDYDSICNKIESFSETVVEGEVVK</sequence>
<name>A0A8S5REM5_9VIRU</name>
<dbReference type="EMBL" id="BK059100">
    <property type="protein sequence ID" value="DAE29840.1"/>
    <property type="molecule type" value="Genomic_DNA"/>
</dbReference>
<accession>A0A8S5REM5</accession>
<reference evidence="1" key="1">
    <citation type="journal article" date="2021" name="Proc. Natl. Acad. Sci. U.S.A.">
        <title>A Catalog of Tens of Thousands of Viruses from Human Metagenomes Reveals Hidden Associations with Chronic Diseases.</title>
        <authorList>
            <person name="Tisza M.J."/>
            <person name="Buck C.B."/>
        </authorList>
    </citation>
    <scope>NUCLEOTIDE SEQUENCE</scope>
    <source>
        <strain evidence="1">CtqEG8</strain>
    </source>
</reference>